<evidence type="ECO:0000313" key="3">
    <source>
        <dbReference type="EMBL" id="MFC5992917.1"/>
    </source>
</evidence>
<evidence type="ECO:0000256" key="2">
    <source>
        <dbReference type="SAM" id="MobiDB-lite"/>
    </source>
</evidence>
<reference evidence="4" key="1">
    <citation type="journal article" date="2019" name="Int. J. Syst. Evol. Microbiol.">
        <title>The Global Catalogue of Microorganisms (GCM) 10K type strain sequencing project: providing services to taxonomists for standard genome sequencing and annotation.</title>
        <authorList>
            <consortium name="The Broad Institute Genomics Platform"/>
            <consortium name="The Broad Institute Genome Sequencing Center for Infectious Disease"/>
            <person name="Wu L."/>
            <person name="Ma J."/>
        </authorList>
    </citation>
    <scope>NUCLEOTIDE SEQUENCE [LARGE SCALE GENOMIC DNA]</scope>
    <source>
        <strain evidence="4">CCM 8391</strain>
    </source>
</reference>
<dbReference type="RefSeq" id="WP_379581960.1">
    <property type="nucleotide sequence ID" value="NZ_JBHSQW010000002.1"/>
</dbReference>
<sequence length="322" mass="34097">MLLILCFAAAYAIVGAVEQGWTDARAGARATTTRARRAAATKAEQVRRRGWRSPARWALAGGVGAGVLARGTWRVTRGAGRSLGAGWRQGWEKGKTRAVERRARRSAERDHRRDDPGAPSWRHWVTGRCPRCGHAARQTAAETDGCGCTNVDWSCPCAQRNQRRGDVTEDVTPEPAESGAGATGPSINGPGGTIVTQHVTTGEAATIEQTREGLSSMAAVATLHLDTAAAAQSEAAQLRAAAETMQASLAEVDIDPQTMADITVLLEAAHNLEAAAAELEKAADATSTAAQRTLDGLNARHGLVEEAINATAHTARTDWYRH</sequence>
<keyword evidence="1" id="KW-0175">Coiled coil</keyword>
<name>A0ABW1IX54_9PSEU</name>
<feature type="region of interest" description="Disordered" evidence="2">
    <location>
        <begin position="90"/>
        <end position="121"/>
    </location>
</feature>
<accession>A0ABW1IX54</accession>
<comment type="caution">
    <text evidence="3">The sequence shown here is derived from an EMBL/GenBank/DDBJ whole genome shotgun (WGS) entry which is preliminary data.</text>
</comment>
<feature type="compositionally biased region" description="Basic and acidic residues" evidence="2">
    <location>
        <begin position="90"/>
        <end position="116"/>
    </location>
</feature>
<evidence type="ECO:0000313" key="4">
    <source>
        <dbReference type="Proteomes" id="UP001596302"/>
    </source>
</evidence>
<keyword evidence="4" id="KW-1185">Reference proteome</keyword>
<organism evidence="3 4">
    <name type="scientific">Pseudonocardia hispaniensis</name>
    <dbReference type="NCBI Taxonomy" id="904933"/>
    <lineage>
        <taxon>Bacteria</taxon>
        <taxon>Bacillati</taxon>
        <taxon>Actinomycetota</taxon>
        <taxon>Actinomycetes</taxon>
        <taxon>Pseudonocardiales</taxon>
        <taxon>Pseudonocardiaceae</taxon>
        <taxon>Pseudonocardia</taxon>
    </lineage>
</organism>
<protein>
    <submittedName>
        <fullName evidence="3">Uncharacterized protein</fullName>
    </submittedName>
</protein>
<evidence type="ECO:0000256" key="1">
    <source>
        <dbReference type="SAM" id="Coils"/>
    </source>
</evidence>
<dbReference type="EMBL" id="JBHSQW010000002">
    <property type="protein sequence ID" value="MFC5992917.1"/>
    <property type="molecule type" value="Genomic_DNA"/>
</dbReference>
<feature type="coiled-coil region" evidence="1">
    <location>
        <begin position="228"/>
        <end position="289"/>
    </location>
</feature>
<gene>
    <name evidence="3" type="ORF">ACFQE5_01680</name>
</gene>
<proteinExistence type="predicted"/>
<dbReference type="Proteomes" id="UP001596302">
    <property type="component" value="Unassembled WGS sequence"/>
</dbReference>
<feature type="region of interest" description="Disordered" evidence="2">
    <location>
        <begin position="161"/>
        <end position="195"/>
    </location>
</feature>